<dbReference type="PANTHER" id="PTHR33393:SF11">
    <property type="entry name" value="POLYGLUTAMINE SYNTHESIS ACCESSORY PROTEIN RV0574C-RELATED"/>
    <property type="match status" value="1"/>
</dbReference>
<protein>
    <submittedName>
        <fullName evidence="3">CapA family protein</fullName>
    </submittedName>
</protein>
<evidence type="ECO:0000256" key="1">
    <source>
        <dbReference type="ARBA" id="ARBA00005662"/>
    </source>
</evidence>
<sequence>MDGAASNYFAEMTRIGLAGDVMLGRLVDGHVLANSAASPGYVWGNTLPVWRQMDLRMVNLECVIATAGEPWVPKTFHFRAGPRAIDVLEAAGIHLVSLANNHVLDFGGEALRECLARLRQSSIRYAGAGETSEEAAAPTVVAAGSITVAVVALTDGEPEWEAMRDRPGTNYVCCDRRGLVEPYRTRVARALAQARAIAQLVIVSAHVGSNWGPPAPQTQALAHDLIDLGADLYWGHSNHTVQGIERYRGKPILYACGDFVDDYAVDATQRNDLSCLFEVMIEDVRATRIHLQPVRIADLQVNLATGEDLRWMHRWLRDRMAEFGTTLTLDGDVAVIEIPG</sequence>
<reference evidence="3 4" key="1">
    <citation type="journal article" date="2019" name="Nat. Microbiol.">
        <title>Mediterranean grassland soil C-N compound turnover is dependent on rainfall and depth, and is mediated by genomically divergent microorganisms.</title>
        <authorList>
            <person name="Diamond S."/>
            <person name="Andeer P.F."/>
            <person name="Li Z."/>
            <person name="Crits-Christoph A."/>
            <person name="Burstein D."/>
            <person name="Anantharaman K."/>
            <person name="Lane K.R."/>
            <person name="Thomas B.C."/>
            <person name="Pan C."/>
            <person name="Northen T.R."/>
            <person name="Banfield J.F."/>
        </authorList>
    </citation>
    <scope>NUCLEOTIDE SEQUENCE [LARGE SCALE GENOMIC DNA]</scope>
    <source>
        <strain evidence="3">NP_8</strain>
    </source>
</reference>
<dbReference type="AlphaFoldDB" id="A0A537IZ15"/>
<dbReference type="InterPro" id="IPR019079">
    <property type="entry name" value="Capsule_synth_CapA"/>
</dbReference>
<name>A0A537IZ15_9BACT</name>
<dbReference type="InterPro" id="IPR052169">
    <property type="entry name" value="CW_Biosynth-Accessory"/>
</dbReference>
<accession>A0A537IZ15</accession>
<dbReference type="Gene3D" id="3.60.21.10">
    <property type="match status" value="1"/>
</dbReference>
<dbReference type="Proteomes" id="UP000318834">
    <property type="component" value="Unassembled WGS sequence"/>
</dbReference>
<evidence type="ECO:0000313" key="4">
    <source>
        <dbReference type="Proteomes" id="UP000318834"/>
    </source>
</evidence>
<organism evidence="3 4">
    <name type="scientific">Candidatus Segetimicrobium genomatis</name>
    <dbReference type="NCBI Taxonomy" id="2569760"/>
    <lineage>
        <taxon>Bacteria</taxon>
        <taxon>Bacillati</taxon>
        <taxon>Candidatus Sysuimicrobiota</taxon>
        <taxon>Candidatus Sysuimicrobiia</taxon>
        <taxon>Candidatus Sysuimicrobiales</taxon>
        <taxon>Candidatus Segetimicrobiaceae</taxon>
        <taxon>Candidatus Segetimicrobium</taxon>
    </lineage>
</organism>
<evidence type="ECO:0000259" key="2">
    <source>
        <dbReference type="SMART" id="SM00854"/>
    </source>
</evidence>
<dbReference type="SMART" id="SM00854">
    <property type="entry name" value="PGA_cap"/>
    <property type="match status" value="1"/>
</dbReference>
<gene>
    <name evidence="3" type="ORF">E6H05_05170</name>
</gene>
<comment type="similarity">
    <text evidence="1">Belongs to the CapA family.</text>
</comment>
<proteinExistence type="inferred from homology"/>
<dbReference type="InterPro" id="IPR029052">
    <property type="entry name" value="Metallo-depent_PP-like"/>
</dbReference>
<dbReference type="EMBL" id="VBAP01000033">
    <property type="protein sequence ID" value="TMI75976.1"/>
    <property type="molecule type" value="Genomic_DNA"/>
</dbReference>
<dbReference type="PANTHER" id="PTHR33393">
    <property type="entry name" value="POLYGLUTAMINE SYNTHESIS ACCESSORY PROTEIN RV0574C-RELATED"/>
    <property type="match status" value="1"/>
</dbReference>
<evidence type="ECO:0000313" key="3">
    <source>
        <dbReference type="EMBL" id="TMI75976.1"/>
    </source>
</evidence>
<feature type="domain" description="Capsule synthesis protein CapA" evidence="2">
    <location>
        <begin position="14"/>
        <end position="263"/>
    </location>
</feature>
<dbReference type="CDD" id="cd07381">
    <property type="entry name" value="MPP_CapA"/>
    <property type="match status" value="1"/>
</dbReference>
<dbReference type="Pfam" id="PF09587">
    <property type="entry name" value="PGA_cap"/>
    <property type="match status" value="1"/>
</dbReference>
<comment type="caution">
    <text evidence="3">The sequence shown here is derived from an EMBL/GenBank/DDBJ whole genome shotgun (WGS) entry which is preliminary data.</text>
</comment>
<dbReference type="SUPFAM" id="SSF56300">
    <property type="entry name" value="Metallo-dependent phosphatases"/>
    <property type="match status" value="1"/>
</dbReference>